<dbReference type="InterPro" id="IPR052613">
    <property type="entry name" value="LicD_transferase"/>
</dbReference>
<feature type="domain" description="LicD/FKTN/FKRP nucleotidyltransferase" evidence="1">
    <location>
        <begin position="132"/>
        <end position="175"/>
    </location>
</feature>
<dbReference type="PANTHER" id="PTHR13627">
    <property type="entry name" value="FUKUTIN RELATED PROTEIN"/>
    <property type="match status" value="1"/>
</dbReference>
<dbReference type="InterPro" id="IPR007074">
    <property type="entry name" value="LicD/FKTN/FKRP_NTP_transf"/>
</dbReference>
<dbReference type="OrthoDB" id="5986423at2759"/>
<evidence type="ECO:0000259" key="1">
    <source>
        <dbReference type="Pfam" id="PF04991"/>
    </source>
</evidence>
<dbReference type="HOGENOM" id="CLU_883698_0_0_1"/>
<accession>A7RSB6</accession>
<dbReference type="Pfam" id="PF04991">
    <property type="entry name" value="LicD"/>
    <property type="match status" value="1"/>
</dbReference>
<dbReference type="GO" id="GO:0009100">
    <property type="term" value="P:glycoprotein metabolic process"/>
    <property type="evidence" value="ECO:0007669"/>
    <property type="project" value="UniProtKB-ARBA"/>
</dbReference>
<evidence type="ECO:0000313" key="2">
    <source>
        <dbReference type="EMBL" id="EDO45603.1"/>
    </source>
</evidence>
<dbReference type="PhylomeDB" id="A7RSB6"/>
<dbReference type="PANTHER" id="PTHR13627:SF35">
    <property type="entry name" value="LICD FAMILY PROTEIN"/>
    <property type="match status" value="1"/>
</dbReference>
<organism evidence="2 3">
    <name type="scientific">Nematostella vectensis</name>
    <name type="common">Starlet sea anemone</name>
    <dbReference type="NCBI Taxonomy" id="45351"/>
    <lineage>
        <taxon>Eukaryota</taxon>
        <taxon>Metazoa</taxon>
        <taxon>Cnidaria</taxon>
        <taxon>Anthozoa</taxon>
        <taxon>Hexacorallia</taxon>
        <taxon>Actiniaria</taxon>
        <taxon>Edwardsiidae</taxon>
        <taxon>Nematostella</taxon>
    </lineage>
</organism>
<protein>
    <recommendedName>
        <fullName evidence="1">LicD/FKTN/FKRP nucleotidyltransferase domain-containing protein</fullName>
    </recommendedName>
</protein>
<name>A7RSB6_NEMVE</name>
<dbReference type="STRING" id="45351.A7RSB6"/>
<gene>
    <name evidence="2" type="ORF">NEMVEDRAFT_v1g232200</name>
</gene>
<dbReference type="KEGG" id="nve:5517599"/>
<sequence length="315" mass="35997">MFIENEENELPSVRAVGYWLELSRMSKSKVIKNEGVLYSIKTSDKNVTLSHTSATLPSTTAATEIMPSSTTEETKTATTTPVPKYFEYKMPAKWGKDDPTRWKEIYGDTNCPDNGRRKPLTAILQYWTEITAKHNITYALMWGSLIGAIRTNDVIPWDHDMDLVVPYKDILVLEKLGWPRSSDPYKSDGRTYINAIPSSEHNKSMDDRLRWDCSGKLTPSHVDLCSIQEPIVRLYNNGAFLDVFHYYDQGETVVTIPEGHKLEMKRNDFYPIRECLFLGIKSKCPNNPASLLSKWYGLNFIKSPKTCKDGHWVNA</sequence>
<dbReference type="EMBL" id="DS469534">
    <property type="protein sequence ID" value="EDO45603.1"/>
    <property type="molecule type" value="Genomic_DNA"/>
</dbReference>
<dbReference type="AlphaFoldDB" id="A7RSB6"/>
<dbReference type="Proteomes" id="UP000001593">
    <property type="component" value="Unassembled WGS sequence"/>
</dbReference>
<keyword evidence="3" id="KW-1185">Reference proteome</keyword>
<reference evidence="2 3" key="1">
    <citation type="journal article" date="2007" name="Science">
        <title>Sea anemone genome reveals ancestral eumetazoan gene repertoire and genomic organization.</title>
        <authorList>
            <person name="Putnam N.H."/>
            <person name="Srivastava M."/>
            <person name="Hellsten U."/>
            <person name="Dirks B."/>
            <person name="Chapman J."/>
            <person name="Salamov A."/>
            <person name="Terry A."/>
            <person name="Shapiro H."/>
            <person name="Lindquist E."/>
            <person name="Kapitonov V.V."/>
            <person name="Jurka J."/>
            <person name="Genikhovich G."/>
            <person name="Grigoriev I.V."/>
            <person name="Lucas S.M."/>
            <person name="Steele R.E."/>
            <person name="Finnerty J.R."/>
            <person name="Technau U."/>
            <person name="Martindale M.Q."/>
            <person name="Rokhsar D.S."/>
        </authorList>
    </citation>
    <scope>NUCLEOTIDE SEQUENCE [LARGE SCALE GENOMIC DNA]</scope>
    <source>
        <strain evidence="3">CH2 X CH6</strain>
    </source>
</reference>
<evidence type="ECO:0000313" key="3">
    <source>
        <dbReference type="Proteomes" id="UP000001593"/>
    </source>
</evidence>
<proteinExistence type="predicted"/>
<dbReference type="InParanoid" id="A7RSB6"/>
<dbReference type="OMA" id="YIMINET"/>